<comment type="caution">
    <text evidence="1">The sequence shown here is derived from an EMBL/GenBank/DDBJ whole genome shotgun (WGS) entry which is preliminary data.</text>
</comment>
<name>A0ACA9JZD0_9GLOM</name>
<evidence type="ECO:0000313" key="1">
    <source>
        <dbReference type="EMBL" id="CAG8443248.1"/>
    </source>
</evidence>
<gene>
    <name evidence="1" type="ORF">SCALOS_LOCUS765</name>
</gene>
<feature type="non-terminal residue" evidence="1">
    <location>
        <position position="1"/>
    </location>
</feature>
<proteinExistence type="predicted"/>
<sequence>KENIEIPSVEILDNSNKENFTTDNIQIETTMEIKNTNSLKTPIL</sequence>
<dbReference type="EMBL" id="CAJVPM010000391">
    <property type="protein sequence ID" value="CAG8443248.1"/>
    <property type="molecule type" value="Genomic_DNA"/>
</dbReference>
<dbReference type="Proteomes" id="UP000789860">
    <property type="component" value="Unassembled WGS sequence"/>
</dbReference>
<evidence type="ECO:0000313" key="2">
    <source>
        <dbReference type="Proteomes" id="UP000789860"/>
    </source>
</evidence>
<reference evidence="1" key="1">
    <citation type="submission" date="2021-06" db="EMBL/GenBank/DDBJ databases">
        <authorList>
            <person name="Kallberg Y."/>
            <person name="Tangrot J."/>
            <person name="Rosling A."/>
        </authorList>
    </citation>
    <scope>NUCLEOTIDE SEQUENCE</scope>
    <source>
        <strain evidence="1">AU212A</strain>
    </source>
</reference>
<accession>A0ACA9JZD0</accession>
<organism evidence="1 2">
    <name type="scientific">Scutellospora calospora</name>
    <dbReference type="NCBI Taxonomy" id="85575"/>
    <lineage>
        <taxon>Eukaryota</taxon>
        <taxon>Fungi</taxon>
        <taxon>Fungi incertae sedis</taxon>
        <taxon>Mucoromycota</taxon>
        <taxon>Glomeromycotina</taxon>
        <taxon>Glomeromycetes</taxon>
        <taxon>Diversisporales</taxon>
        <taxon>Gigasporaceae</taxon>
        <taxon>Scutellospora</taxon>
    </lineage>
</organism>
<protein>
    <submittedName>
        <fullName evidence="1">10579_t:CDS:1</fullName>
    </submittedName>
</protein>
<keyword evidence="2" id="KW-1185">Reference proteome</keyword>